<dbReference type="PANTHER" id="PTHR36933">
    <property type="entry name" value="SLL0788 PROTEIN"/>
    <property type="match status" value="1"/>
</dbReference>
<keyword evidence="5" id="KW-1185">Reference proteome</keyword>
<dbReference type="InterPro" id="IPR005183">
    <property type="entry name" value="DUF305_CopM-like"/>
</dbReference>
<protein>
    <submittedName>
        <fullName evidence="4">DUF305 domain-containing protein</fullName>
    </submittedName>
</protein>
<evidence type="ECO:0000256" key="2">
    <source>
        <dbReference type="SAM" id="SignalP"/>
    </source>
</evidence>
<accession>A0ABU2N366</accession>
<reference evidence="5" key="1">
    <citation type="submission" date="2023-07" db="EMBL/GenBank/DDBJ databases">
        <title>30 novel species of actinomycetes from the DSMZ collection.</title>
        <authorList>
            <person name="Nouioui I."/>
        </authorList>
    </citation>
    <scope>NUCLEOTIDE SEQUENCE [LARGE SCALE GENOMIC DNA]</scope>
    <source>
        <strain evidence="5">DSM 44938</strain>
    </source>
</reference>
<evidence type="ECO:0000259" key="3">
    <source>
        <dbReference type="Pfam" id="PF03713"/>
    </source>
</evidence>
<dbReference type="EMBL" id="JAVREL010000028">
    <property type="protein sequence ID" value="MDT0347169.1"/>
    <property type="molecule type" value="Genomic_DNA"/>
</dbReference>
<feature type="region of interest" description="Disordered" evidence="1">
    <location>
        <begin position="27"/>
        <end position="52"/>
    </location>
</feature>
<evidence type="ECO:0000313" key="5">
    <source>
        <dbReference type="Proteomes" id="UP001183246"/>
    </source>
</evidence>
<dbReference type="InterPro" id="IPR012347">
    <property type="entry name" value="Ferritin-like"/>
</dbReference>
<dbReference type="RefSeq" id="WP_311708294.1">
    <property type="nucleotide sequence ID" value="NZ_JAVREL010000028.1"/>
</dbReference>
<dbReference type="Pfam" id="PF03713">
    <property type="entry name" value="DUF305"/>
    <property type="match status" value="1"/>
</dbReference>
<feature type="compositionally biased region" description="Low complexity" evidence="1">
    <location>
        <begin position="28"/>
        <end position="40"/>
    </location>
</feature>
<name>A0ABU2N366_9ACTN</name>
<keyword evidence="2" id="KW-0732">Signal</keyword>
<evidence type="ECO:0000256" key="1">
    <source>
        <dbReference type="SAM" id="MobiDB-lite"/>
    </source>
</evidence>
<evidence type="ECO:0000313" key="4">
    <source>
        <dbReference type="EMBL" id="MDT0347169.1"/>
    </source>
</evidence>
<gene>
    <name evidence="4" type="ORF">RM590_32010</name>
</gene>
<organism evidence="4 5">
    <name type="scientific">Streptomyces litchfieldiae</name>
    <dbReference type="NCBI Taxonomy" id="3075543"/>
    <lineage>
        <taxon>Bacteria</taxon>
        <taxon>Bacillati</taxon>
        <taxon>Actinomycetota</taxon>
        <taxon>Actinomycetes</taxon>
        <taxon>Kitasatosporales</taxon>
        <taxon>Streptomycetaceae</taxon>
        <taxon>Streptomyces</taxon>
    </lineage>
</organism>
<proteinExistence type="predicted"/>
<comment type="caution">
    <text evidence="4">The sequence shown here is derived from an EMBL/GenBank/DDBJ whole genome shotgun (WGS) entry which is preliminary data.</text>
</comment>
<feature type="domain" description="DUF305" evidence="3">
    <location>
        <begin position="73"/>
        <end position="217"/>
    </location>
</feature>
<dbReference type="Proteomes" id="UP001183246">
    <property type="component" value="Unassembled WGS sequence"/>
</dbReference>
<sequence length="218" mass="22854">MTVRRALRAVALAAAVLALSPAAGCTGDPAPAESADDAPPVIAPGRPGEPAETLSAEEAREAGGEGAEPTATDFSFLRMMIEHHEQALVMTDLADEHADDDRVRRLSQRIAAAQGPEIDAMDAWLTRNAGHAADEGHEGHAAGEMPGMATEEELAELAAARGEDFDALFLDLMIRHHEGGVEMAAEALAGVGDMTVEQLANDIIATQTAEIGRMAEMR</sequence>
<feature type="chain" id="PRO_5046353555" evidence="2">
    <location>
        <begin position="25"/>
        <end position="218"/>
    </location>
</feature>
<dbReference type="PANTHER" id="PTHR36933:SF1">
    <property type="entry name" value="SLL0788 PROTEIN"/>
    <property type="match status" value="1"/>
</dbReference>
<dbReference type="Gene3D" id="1.20.1260.10">
    <property type="match status" value="1"/>
</dbReference>
<feature type="signal peptide" evidence="2">
    <location>
        <begin position="1"/>
        <end position="24"/>
    </location>
</feature>